<accession>A0A2P2K4M3</accession>
<protein>
    <submittedName>
        <fullName evidence="1">Uncharacterized protein</fullName>
    </submittedName>
</protein>
<dbReference type="AlphaFoldDB" id="A0A2P2K4M3"/>
<organism evidence="1">
    <name type="scientific">Rhizophora mucronata</name>
    <name type="common">Asiatic mangrove</name>
    <dbReference type="NCBI Taxonomy" id="61149"/>
    <lineage>
        <taxon>Eukaryota</taxon>
        <taxon>Viridiplantae</taxon>
        <taxon>Streptophyta</taxon>
        <taxon>Embryophyta</taxon>
        <taxon>Tracheophyta</taxon>
        <taxon>Spermatophyta</taxon>
        <taxon>Magnoliopsida</taxon>
        <taxon>eudicotyledons</taxon>
        <taxon>Gunneridae</taxon>
        <taxon>Pentapetalae</taxon>
        <taxon>rosids</taxon>
        <taxon>fabids</taxon>
        <taxon>Malpighiales</taxon>
        <taxon>Rhizophoraceae</taxon>
        <taxon>Rhizophora</taxon>
    </lineage>
</organism>
<evidence type="ECO:0000313" key="1">
    <source>
        <dbReference type="EMBL" id="MBX00676.1"/>
    </source>
</evidence>
<name>A0A2P2K4M3_RHIMU</name>
<reference evidence="1" key="1">
    <citation type="submission" date="2018-02" db="EMBL/GenBank/DDBJ databases">
        <title>Rhizophora mucronata_Transcriptome.</title>
        <authorList>
            <person name="Meera S.P."/>
            <person name="Sreeshan A."/>
            <person name="Augustine A."/>
        </authorList>
    </citation>
    <scope>NUCLEOTIDE SEQUENCE</scope>
    <source>
        <tissue evidence="1">Leaf</tissue>
    </source>
</reference>
<proteinExistence type="predicted"/>
<dbReference type="EMBL" id="GGEC01020192">
    <property type="protein sequence ID" value="MBX00676.1"/>
    <property type="molecule type" value="Transcribed_RNA"/>
</dbReference>
<sequence length="31" mass="3554">MTVAATKAMYPQEHPSTQCLHHYPTLLLQRS</sequence>